<keyword evidence="4" id="KW-0378">Hydrolase</keyword>
<keyword evidence="5" id="KW-1185">Reference proteome</keyword>
<dbReference type="PANTHER" id="PTHR11895:SF151">
    <property type="entry name" value="GLUTAMYL-TRNA(GLN) AMIDOTRANSFERASE SUBUNIT A"/>
    <property type="match status" value="1"/>
</dbReference>
<sequence length="519" mass="54922">MTAVNDGLTQSDWDNLTLVEAVAAIRSGRTTSRSGRTTSRSRRTTSRSGRTTSRSGRMTSHGLVQETIRRAKARADLHAFAYIDETGALAAASAADEALRNGSPGLGLLHGVPIIVKDTIHIRGMPNSAGTPGLRDFIPAEDAVVVERLRTAGAIMLGKGSMHELGCGPTGYNSIYVSKSGEIGIRNAYDSTRIAGGSSSGNGAALGARIVTASLGADTGGSVRIPAALNGAASLRPTAGRYSQVGVSLISPTLDSVGPMAQTVADLELLDRVITREPEVAALTSLKGLRLGVEQYFMQNMDEDTAEFVRDSLQELRDAGVEIIDITMPELAKLNDGIGFAVAVGEHYDELASYLAQYRPTMTVEQLVAQIVSPDARHAFATLTMPRQIPAEGMTDTMVDVGPAYEKAINVTRPALQQLYRDTFVQYNLDGIVFPTVPVVAMKANQEACSRENFGLLTQNTRPSSNAGIPHVGIPVRLGKASGLPLSISIDGPEGGDRRLLAIGMAVEKLFGRIPGPRC</sequence>
<dbReference type="SUPFAM" id="SSF75304">
    <property type="entry name" value="Amidase signature (AS) enzymes"/>
    <property type="match status" value="1"/>
</dbReference>
<proteinExistence type="inferred from homology"/>
<dbReference type="InterPro" id="IPR036928">
    <property type="entry name" value="AS_sf"/>
</dbReference>
<dbReference type="OrthoDB" id="421993at2759"/>
<dbReference type="Pfam" id="PF01425">
    <property type="entry name" value="Amidase"/>
    <property type="match status" value="1"/>
</dbReference>
<feature type="compositionally biased region" description="Low complexity" evidence="2">
    <location>
        <begin position="27"/>
        <end position="38"/>
    </location>
</feature>
<organism evidence="4 5">
    <name type="scientific">Hypsibius exemplaris</name>
    <name type="common">Freshwater tardigrade</name>
    <dbReference type="NCBI Taxonomy" id="2072580"/>
    <lineage>
        <taxon>Eukaryota</taxon>
        <taxon>Metazoa</taxon>
        <taxon>Ecdysozoa</taxon>
        <taxon>Tardigrada</taxon>
        <taxon>Eutardigrada</taxon>
        <taxon>Parachela</taxon>
        <taxon>Hypsibioidea</taxon>
        <taxon>Hypsibiidae</taxon>
        <taxon>Hypsibius</taxon>
    </lineage>
</organism>
<dbReference type="Gene3D" id="3.90.1300.10">
    <property type="entry name" value="Amidase signature (AS) domain"/>
    <property type="match status" value="1"/>
</dbReference>
<evidence type="ECO:0000259" key="3">
    <source>
        <dbReference type="Pfam" id="PF01425"/>
    </source>
</evidence>
<evidence type="ECO:0000256" key="1">
    <source>
        <dbReference type="ARBA" id="ARBA00009199"/>
    </source>
</evidence>
<name>A0A1W0WS11_HYPEX</name>
<feature type="region of interest" description="Disordered" evidence="2">
    <location>
        <begin position="27"/>
        <end position="60"/>
    </location>
</feature>
<feature type="domain" description="Amidase" evidence="3">
    <location>
        <begin position="63"/>
        <end position="501"/>
    </location>
</feature>
<protein>
    <submittedName>
        <fullName evidence="4">Mandelamide hydrolase</fullName>
    </submittedName>
</protein>
<evidence type="ECO:0000313" key="5">
    <source>
        <dbReference type="Proteomes" id="UP000192578"/>
    </source>
</evidence>
<comment type="caution">
    <text evidence="4">The sequence shown here is derived from an EMBL/GenBank/DDBJ whole genome shotgun (WGS) entry which is preliminary data.</text>
</comment>
<reference evidence="5" key="1">
    <citation type="submission" date="2017-01" db="EMBL/GenBank/DDBJ databases">
        <title>Comparative genomics of anhydrobiosis in the tardigrade Hypsibius dujardini.</title>
        <authorList>
            <person name="Yoshida Y."/>
            <person name="Koutsovoulos G."/>
            <person name="Laetsch D."/>
            <person name="Stevens L."/>
            <person name="Kumar S."/>
            <person name="Horikawa D."/>
            <person name="Ishino K."/>
            <person name="Komine S."/>
            <person name="Tomita M."/>
            <person name="Blaxter M."/>
            <person name="Arakawa K."/>
        </authorList>
    </citation>
    <scope>NUCLEOTIDE SEQUENCE [LARGE SCALE GENOMIC DNA]</scope>
    <source>
        <strain evidence="5">Z151</strain>
    </source>
</reference>
<dbReference type="InterPro" id="IPR020556">
    <property type="entry name" value="Amidase_CS"/>
</dbReference>
<dbReference type="GO" id="GO:0016787">
    <property type="term" value="F:hydrolase activity"/>
    <property type="evidence" value="ECO:0007669"/>
    <property type="project" value="UniProtKB-KW"/>
</dbReference>
<accession>A0A1W0WS11</accession>
<dbReference type="PROSITE" id="PS00571">
    <property type="entry name" value="AMIDASES"/>
    <property type="match status" value="1"/>
</dbReference>
<dbReference type="AlphaFoldDB" id="A0A1W0WS11"/>
<evidence type="ECO:0000256" key="2">
    <source>
        <dbReference type="SAM" id="MobiDB-lite"/>
    </source>
</evidence>
<dbReference type="EMBL" id="MTYJ01000054">
    <property type="protein sequence ID" value="OQV17992.1"/>
    <property type="molecule type" value="Genomic_DNA"/>
</dbReference>
<dbReference type="InterPro" id="IPR000120">
    <property type="entry name" value="Amidase"/>
</dbReference>
<dbReference type="Proteomes" id="UP000192578">
    <property type="component" value="Unassembled WGS sequence"/>
</dbReference>
<gene>
    <name evidence="4" type="ORF">BV898_07934</name>
</gene>
<dbReference type="PANTHER" id="PTHR11895">
    <property type="entry name" value="TRANSAMIDASE"/>
    <property type="match status" value="1"/>
</dbReference>
<evidence type="ECO:0000313" key="4">
    <source>
        <dbReference type="EMBL" id="OQV17992.1"/>
    </source>
</evidence>
<comment type="similarity">
    <text evidence="1">Belongs to the amidase family.</text>
</comment>
<feature type="compositionally biased region" description="Low complexity" evidence="2">
    <location>
        <begin position="46"/>
        <end position="60"/>
    </location>
</feature>
<dbReference type="InterPro" id="IPR023631">
    <property type="entry name" value="Amidase_dom"/>
</dbReference>